<dbReference type="GO" id="GO:0008863">
    <property type="term" value="F:formate dehydrogenase (NAD+) activity"/>
    <property type="evidence" value="ECO:0007669"/>
    <property type="project" value="InterPro"/>
</dbReference>
<evidence type="ECO:0000256" key="5">
    <source>
        <dbReference type="ARBA" id="ARBA00023014"/>
    </source>
</evidence>
<gene>
    <name evidence="8" type="ORF">A9B99_20530</name>
</gene>
<dbReference type="PROSITE" id="PS00490">
    <property type="entry name" value="MOLYBDOPTERIN_PROK_2"/>
    <property type="match status" value="1"/>
</dbReference>
<evidence type="ECO:0000259" key="7">
    <source>
        <dbReference type="Pfam" id="PF01568"/>
    </source>
</evidence>
<evidence type="ECO:0000256" key="1">
    <source>
        <dbReference type="ARBA" id="ARBA00022485"/>
    </source>
</evidence>
<dbReference type="GO" id="GO:0003954">
    <property type="term" value="F:NADH dehydrogenase activity"/>
    <property type="evidence" value="ECO:0007669"/>
    <property type="project" value="TreeGrafter"/>
</dbReference>
<dbReference type="GO" id="GO:0043546">
    <property type="term" value="F:molybdopterin cofactor binding"/>
    <property type="evidence" value="ECO:0007669"/>
    <property type="project" value="InterPro"/>
</dbReference>
<dbReference type="InterPro" id="IPR006478">
    <property type="entry name" value="Formate_DH_asu"/>
</dbReference>
<reference evidence="9" key="1">
    <citation type="submission" date="2016-05" db="EMBL/GenBank/DDBJ databases">
        <authorList>
            <person name="Behera P."/>
            <person name="Vaishampayan P."/>
            <person name="Singh N."/>
            <person name="Raina V."/>
            <person name="Suar M."/>
            <person name="Pattnaik A."/>
            <person name="Rastogi G."/>
        </authorList>
    </citation>
    <scope>NUCLEOTIDE SEQUENCE [LARGE SCALE GENOMIC DNA]</scope>
    <source>
        <strain evidence="9">MP23</strain>
    </source>
</reference>
<evidence type="ECO:0000256" key="3">
    <source>
        <dbReference type="ARBA" id="ARBA00023002"/>
    </source>
</evidence>
<comment type="caution">
    <text evidence="8">The sequence shown here is derived from an EMBL/GenBank/DDBJ whole genome shotgun (WGS) entry which is preliminary data.</text>
</comment>
<evidence type="ECO:0000256" key="4">
    <source>
        <dbReference type="ARBA" id="ARBA00023004"/>
    </source>
</evidence>
<keyword evidence="4" id="KW-0408">Iron</keyword>
<dbReference type="PANTHER" id="PTHR43105:SF14">
    <property type="entry name" value="FORMATE DEHYDROGENASE H"/>
    <property type="match status" value="1"/>
</dbReference>
<dbReference type="Pfam" id="PF00384">
    <property type="entry name" value="Molybdopterin"/>
    <property type="match status" value="1"/>
</dbReference>
<feature type="domain" description="Molybdopterin dinucleotide-binding" evidence="7">
    <location>
        <begin position="420"/>
        <end position="526"/>
    </location>
</feature>
<dbReference type="GO" id="GO:0016020">
    <property type="term" value="C:membrane"/>
    <property type="evidence" value="ECO:0007669"/>
    <property type="project" value="TreeGrafter"/>
</dbReference>
<evidence type="ECO:0000313" key="8">
    <source>
        <dbReference type="EMBL" id="OAT77596.1"/>
    </source>
</evidence>
<keyword evidence="3" id="KW-0560">Oxidoreductase</keyword>
<name>A0A1B7L5N7_9ENTR</name>
<evidence type="ECO:0000256" key="2">
    <source>
        <dbReference type="ARBA" id="ARBA00022723"/>
    </source>
</evidence>
<dbReference type="FunFam" id="3.40.228.10:FF:000002">
    <property type="entry name" value="Formate dehydrogenase subunit alpha"/>
    <property type="match status" value="1"/>
</dbReference>
<dbReference type="PANTHER" id="PTHR43105">
    <property type="entry name" value="RESPIRATORY NITRATE REDUCTASE"/>
    <property type="match status" value="1"/>
</dbReference>
<dbReference type="Gene3D" id="2.40.40.20">
    <property type="match status" value="1"/>
</dbReference>
<dbReference type="NCBIfam" id="TIGR01591">
    <property type="entry name" value="Fdh-alpha"/>
    <property type="match status" value="1"/>
</dbReference>
<dbReference type="GO" id="GO:0022904">
    <property type="term" value="P:respiratory electron transport chain"/>
    <property type="evidence" value="ECO:0007669"/>
    <property type="project" value="TreeGrafter"/>
</dbReference>
<dbReference type="SUPFAM" id="SSF50692">
    <property type="entry name" value="ADC-like"/>
    <property type="match status" value="1"/>
</dbReference>
<keyword evidence="5" id="KW-0411">Iron-sulfur</keyword>
<protein>
    <submittedName>
        <fullName evidence="8">Formate dehydrogenase subunit alpha</fullName>
    </submittedName>
</protein>
<dbReference type="Pfam" id="PF01568">
    <property type="entry name" value="Molydop_binding"/>
    <property type="match status" value="1"/>
</dbReference>
<dbReference type="Gene3D" id="3.40.228.10">
    <property type="entry name" value="Dimethylsulfoxide Reductase, domain 2"/>
    <property type="match status" value="1"/>
</dbReference>
<accession>A0A1B7L5N7</accession>
<dbReference type="Proteomes" id="UP000078225">
    <property type="component" value="Unassembled WGS sequence"/>
</dbReference>
<dbReference type="InterPro" id="IPR009010">
    <property type="entry name" value="Asp_de-COase-like_dom_sf"/>
</dbReference>
<dbReference type="GO" id="GO:0015942">
    <property type="term" value="P:formate metabolic process"/>
    <property type="evidence" value="ECO:0007669"/>
    <property type="project" value="InterPro"/>
</dbReference>
<dbReference type="STRING" id="1691903.A9B99_20530"/>
<keyword evidence="2" id="KW-0479">Metal-binding</keyword>
<evidence type="ECO:0000259" key="6">
    <source>
        <dbReference type="Pfam" id="PF00384"/>
    </source>
</evidence>
<proteinExistence type="predicted"/>
<dbReference type="AlphaFoldDB" id="A0A1B7L5N7"/>
<keyword evidence="9" id="KW-1185">Reference proteome</keyword>
<keyword evidence="1" id="KW-0004">4Fe-4S</keyword>
<dbReference type="InterPro" id="IPR006655">
    <property type="entry name" value="Mopterin_OxRdtase_prok_CS"/>
</dbReference>
<dbReference type="InterPro" id="IPR006656">
    <property type="entry name" value="Mopterin_OxRdtase"/>
</dbReference>
<dbReference type="InterPro" id="IPR006657">
    <property type="entry name" value="MoPterin_dinucl-bd_dom"/>
</dbReference>
<dbReference type="Gene3D" id="1.20.5.460">
    <property type="entry name" value="Single helix bin"/>
    <property type="match status" value="1"/>
</dbReference>
<dbReference type="SUPFAM" id="SSF53706">
    <property type="entry name" value="Formate dehydrogenase/DMSO reductase, domains 1-3"/>
    <property type="match status" value="1"/>
</dbReference>
<dbReference type="InterPro" id="IPR050123">
    <property type="entry name" value="Prok_molybdopt-oxidoreductase"/>
</dbReference>
<dbReference type="Gene3D" id="3.40.50.740">
    <property type="match status" value="1"/>
</dbReference>
<evidence type="ECO:0000313" key="9">
    <source>
        <dbReference type="Proteomes" id="UP000078225"/>
    </source>
</evidence>
<dbReference type="FunFam" id="2.40.40.20:FF:000011">
    <property type="entry name" value="Formate dehydrogenase, alpha subunit"/>
    <property type="match status" value="1"/>
</dbReference>
<sequence length="559" mass="62398">MSNAINEIDDTDLLFIFGYNPADSHPIVAKHVLRAKQNGAKIIVCDPRKIETARIADQHLALRNGSNIALLNALGHVIIEENLYDKDFVATRTEEFGEYQKIVAGYTPESVEDITGLSAQQIRLAARTYAGAKTAMILWGMGVTQFYQGVETVRSLTSLALLTGNLGKPHTGVNPVRGQNNVQGACDMGALPDTFPGYQYVNNPEHRAKFASAWGVDSLPAETGYRISELPHRVAHGEVRAAYIMGEDPLQTDAELSAVRQAFNDLELVIVQDIFMTKTASAADVILPSTSWGEHEGVYTAADRGFQRFFKAVEPQWDLKTDWQIISEIATRMGYPMHYNNTQEIWDELRHLCPDFYGATYEKMGELGFIQWPCRDTGPEDQGTSYLYAKQFDRANGLGQFYTCDWVAPQDRLTEEYPMVLSTVREVGHYSCRSMTGNCAALAALADEPGYAQINTQDAIQLGIEDETLVWVHSRKGKIITRAQVSDRPNKGAIYMTYQWWIGACNELVTENLSPITKTPEYKYCAVRVEPIADQSAAEQYVIESYNALKNRLRESAQG</sequence>
<dbReference type="GO" id="GO:0046872">
    <property type="term" value="F:metal ion binding"/>
    <property type="evidence" value="ECO:0007669"/>
    <property type="project" value="UniProtKB-KW"/>
</dbReference>
<dbReference type="GO" id="GO:1990204">
    <property type="term" value="C:oxidoreductase complex"/>
    <property type="evidence" value="ECO:0007669"/>
    <property type="project" value="UniProtKB-ARBA"/>
</dbReference>
<dbReference type="InterPro" id="IPR041925">
    <property type="entry name" value="CT_Formate-Dh_H"/>
</dbReference>
<dbReference type="EMBL" id="LYRP01000006">
    <property type="protein sequence ID" value="OAT77596.1"/>
    <property type="molecule type" value="Genomic_DNA"/>
</dbReference>
<dbReference type="CDD" id="cd02790">
    <property type="entry name" value="MopB_CT_Formate-Dh_H"/>
    <property type="match status" value="1"/>
</dbReference>
<organism evidence="8 9">
    <name type="scientific">Mangrovibacter phragmitis</name>
    <dbReference type="NCBI Taxonomy" id="1691903"/>
    <lineage>
        <taxon>Bacteria</taxon>
        <taxon>Pseudomonadati</taxon>
        <taxon>Pseudomonadota</taxon>
        <taxon>Gammaproteobacteria</taxon>
        <taxon>Enterobacterales</taxon>
        <taxon>Enterobacteriaceae</taxon>
        <taxon>Mangrovibacter</taxon>
    </lineage>
</organism>
<dbReference type="GO" id="GO:0051539">
    <property type="term" value="F:4 iron, 4 sulfur cluster binding"/>
    <property type="evidence" value="ECO:0007669"/>
    <property type="project" value="UniProtKB-KW"/>
</dbReference>
<feature type="domain" description="Molybdopterin oxidoreductase" evidence="6">
    <location>
        <begin position="1"/>
        <end position="331"/>
    </location>
</feature>